<dbReference type="Proteomes" id="UP000249451">
    <property type="component" value="Unassembled WGS sequence"/>
</dbReference>
<comment type="caution">
    <text evidence="3">The sequence shown here is derived from an EMBL/GenBank/DDBJ whole genome shotgun (WGS) entry which is preliminary data.</text>
</comment>
<dbReference type="EMBL" id="QFNY01000173">
    <property type="protein sequence ID" value="PZO99764.1"/>
    <property type="molecule type" value="Genomic_DNA"/>
</dbReference>
<dbReference type="AlphaFoldDB" id="A0A2W5AZ11"/>
<accession>A0A2W5AZ11</accession>
<name>A0A2W5AZ11_9CORY</name>
<evidence type="ECO:0000256" key="2">
    <source>
        <dbReference type="SAM" id="MobiDB-lite"/>
    </source>
</evidence>
<proteinExistence type="predicted"/>
<protein>
    <submittedName>
        <fullName evidence="3">Uncharacterized protein</fullName>
    </submittedName>
</protein>
<feature type="region of interest" description="Disordered" evidence="2">
    <location>
        <begin position="206"/>
        <end position="231"/>
    </location>
</feature>
<evidence type="ECO:0000313" key="4">
    <source>
        <dbReference type="Proteomes" id="UP000249451"/>
    </source>
</evidence>
<feature type="coiled-coil region" evidence="1">
    <location>
        <begin position="283"/>
        <end position="317"/>
    </location>
</feature>
<evidence type="ECO:0000313" key="3">
    <source>
        <dbReference type="EMBL" id="PZO99764.1"/>
    </source>
</evidence>
<sequence length="329" mass="35622">MIRLVATDGELTVVRRLAGYAYGQWSVDWPESVPEEQRPKLADDREHGYVHRLGTGSGRMGRRFVRADVSVTAAEYDKNGRVPHTGYSNVEDVLDAAVAQTDEDALVERAITRDGLGVLRPGVDFRVGDLVEVMIWGCAVPLPVTAIEAVTEAGAVVDWRVTVGGQVVSDDVERKRANADLERAVWGERRERLKVAREASEAKAAAAAADRRAGDAQSSADAAQSSADQAGQGVQNLQEILAGKNATAQDVTDQLAALNAQLQARDEPTGPLIPAYIAANTKRWELQEKLDKQQDALAEANRKASKANAVAIKAQQDLALAEKRENRLR</sequence>
<organism evidence="3 4">
    <name type="scientific">Corynebacterium urealyticum</name>
    <dbReference type="NCBI Taxonomy" id="43771"/>
    <lineage>
        <taxon>Bacteria</taxon>
        <taxon>Bacillati</taxon>
        <taxon>Actinomycetota</taxon>
        <taxon>Actinomycetes</taxon>
        <taxon>Mycobacteriales</taxon>
        <taxon>Corynebacteriaceae</taxon>
        <taxon>Corynebacterium</taxon>
    </lineage>
</organism>
<gene>
    <name evidence="3" type="ORF">DI609_07645</name>
</gene>
<keyword evidence="1" id="KW-0175">Coiled coil</keyword>
<feature type="compositionally biased region" description="Low complexity" evidence="2">
    <location>
        <begin position="215"/>
        <end position="231"/>
    </location>
</feature>
<feature type="non-terminal residue" evidence="3">
    <location>
        <position position="329"/>
    </location>
</feature>
<reference evidence="3 4" key="1">
    <citation type="submission" date="2017-11" db="EMBL/GenBank/DDBJ databases">
        <title>Infants hospitalized years apart are colonized by the same room-sourced microbial strains.</title>
        <authorList>
            <person name="Brooks B."/>
            <person name="Olm M.R."/>
            <person name="Firek B.A."/>
            <person name="Baker R."/>
            <person name="Thomas B.C."/>
            <person name="Morowitz M.J."/>
            <person name="Banfield J.F."/>
        </authorList>
    </citation>
    <scope>NUCLEOTIDE SEQUENCE [LARGE SCALE GENOMIC DNA]</scope>
    <source>
        <strain evidence="3">S2_012_000_R3_87</strain>
    </source>
</reference>
<evidence type="ECO:0000256" key="1">
    <source>
        <dbReference type="SAM" id="Coils"/>
    </source>
</evidence>